<organism evidence="1 2">
    <name type="scientific">Kineosporia babensis</name>
    <dbReference type="NCBI Taxonomy" id="499548"/>
    <lineage>
        <taxon>Bacteria</taxon>
        <taxon>Bacillati</taxon>
        <taxon>Actinomycetota</taxon>
        <taxon>Actinomycetes</taxon>
        <taxon>Kineosporiales</taxon>
        <taxon>Kineosporiaceae</taxon>
        <taxon>Kineosporia</taxon>
    </lineage>
</organism>
<proteinExistence type="predicted"/>
<reference evidence="1" key="1">
    <citation type="submission" date="2021-11" db="EMBL/GenBank/DDBJ databases">
        <title>Streptomyces corallinus and Kineosporia corallina sp. nov., two new coral-derived marine actinobacteria.</title>
        <authorList>
            <person name="Buangrab K."/>
            <person name="Sutthacheep M."/>
            <person name="Yeemin T."/>
            <person name="Harunari E."/>
            <person name="Igarashi Y."/>
            <person name="Sripreechasak P."/>
            <person name="Kanchanasin P."/>
            <person name="Tanasupawat S."/>
            <person name="Phongsopitanun W."/>
        </authorList>
    </citation>
    <scope>NUCLEOTIDE SEQUENCE</scope>
    <source>
        <strain evidence="1">JCM 31032</strain>
    </source>
</reference>
<keyword evidence="2" id="KW-1185">Reference proteome</keyword>
<accession>A0A9X1SWH5</accession>
<comment type="caution">
    <text evidence="1">The sequence shown here is derived from an EMBL/GenBank/DDBJ whole genome shotgun (WGS) entry which is preliminary data.</text>
</comment>
<sequence>MSGALGEHFATRRIKRYVKAYQGSFHRQIEVVREATPAGHAIEVLARMHRTADRQASSAAGHLTPVEHQKAADLGLFRLAQEWGTGYPALRGAIHDHLWRRSFVLTYSGALEWFTAARNRGELNEPMTQLQWRAISHAIAASEAATRPISYDEQFTRPRVARLKAEAIGRVSRQHTAATTVSIERRTPERQVAVEHERRLVATV</sequence>
<dbReference type="AlphaFoldDB" id="A0A9X1SWH5"/>
<dbReference type="Proteomes" id="UP001138997">
    <property type="component" value="Unassembled WGS sequence"/>
</dbReference>
<evidence type="ECO:0000313" key="2">
    <source>
        <dbReference type="Proteomes" id="UP001138997"/>
    </source>
</evidence>
<gene>
    <name evidence="1" type="ORF">LR394_01395</name>
</gene>
<evidence type="ECO:0000313" key="1">
    <source>
        <dbReference type="EMBL" id="MCD5309538.1"/>
    </source>
</evidence>
<dbReference type="RefSeq" id="WP_231438463.1">
    <property type="nucleotide sequence ID" value="NZ_JAJOMB010000001.1"/>
</dbReference>
<name>A0A9X1SWH5_9ACTN</name>
<protein>
    <submittedName>
        <fullName evidence="1">Uncharacterized protein</fullName>
    </submittedName>
</protein>
<dbReference type="EMBL" id="JAJOMB010000001">
    <property type="protein sequence ID" value="MCD5309538.1"/>
    <property type="molecule type" value="Genomic_DNA"/>
</dbReference>